<evidence type="ECO:0000313" key="6">
    <source>
        <dbReference type="Proteomes" id="UP000264840"/>
    </source>
</evidence>
<dbReference type="InterPro" id="IPR001064">
    <property type="entry name" value="Beta/gamma_crystallin"/>
</dbReference>
<feature type="compositionally biased region" description="Basic and acidic residues" evidence="3">
    <location>
        <begin position="790"/>
        <end position="805"/>
    </location>
</feature>
<evidence type="ECO:0000259" key="4">
    <source>
        <dbReference type="PROSITE" id="PS50915"/>
    </source>
</evidence>
<feature type="compositionally biased region" description="Polar residues" evidence="3">
    <location>
        <begin position="244"/>
        <end position="260"/>
    </location>
</feature>
<feature type="region of interest" description="Disordered" evidence="3">
    <location>
        <begin position="1036"/>
        <end position="1074"/>
    </location>
</feature>
<feature type="domain" description="Beta/gamma crystallin 'Greek key'" evidence="4">
    <location>
        <begin position="1211"/>
        <end position="1253"/>
    </location>
</feature>
<comment type="similarity">
    <text evidence="1">Belongs to the beta/gamma-crystallin family.</text>
</comment>
<feature type="compositionally biased region" description="Polar residues" evidence="3">
    <location>
        <begin position="655"/>
        <end position="668"/>
    </location>
</feature>
<evidence type="ECO:0000256" key="2">
    <source>
        <dbReference type="ARBA" id="ARBA00022737"/>
    </source>
</evidence>
<dbReference type="PROSITE" id="PS50915">
    <property type="entry name" value="CRYSTALLIN_BETA_GAMMA"/>
    <property type="match status" value="8"/>
</dbReference>
<feature type="compositionally biased region" description="Basic and acidic residues" evidence="3">
    <location>
        <begin position="397"/>
        <end position="412"/>
    </location>
</feature>
<feature type="compositionally biased region" description="Pro residues" evidence="3">
    <location>
        <begin position="1060"/>
        <end position="1071"/>
    </location>
</feature>
<dbReference type="InterPro" id="IPR011024">
    <property type="entry name" value="G_crystallin-like"/>
</dbReference>
<accession>A0A3Q2VM24</accession>
<organism evidence="5 6">
    <name type="scientific">Haplochromis burtoni</name>
    <name type="common">Burton's mouthbrooder</name>
    <name type="synonym">Chromis burtoni</name>
    <dbReference type="NCBI Taxonomy" id="8153"/>
    <lineage>
        <taxon>Eukaryota</taxon>
        <taxon>Metazoa</taxon>
        <taxon>Chordata</taxon>
        <taxon>Craniata</taxon>
        <taxon>Vertebrata</taxon>
        <taxon>Euteleostomi</taxon>
        <taxon>Actinopterygii</taxon>
        <taxon>Neopterygii</taxon>
        <taxon>Teleostei</taxon>
        <taxon>Neoteleostei</taxon>
        <taxon>Acanthomorphata</taxon>
        <taxon>Ovalentaria</taxon>
        <taxon>Cichlomorphae</taxon>
        <taxon>Cichliformes</taxon>
        <taxon>Cichlidae</taxon>
        <taxon>African cichlids</taxon>
        <taxon>Pseudocrenilabrinae</taxon>
        <taxon>Haplochromini</taxon>
        <taxon>Haplochromis</taxon>
    </lineage>
</organism>
<dbReference type="SUPFAM" id="SSF50370">
    <property type="entry name" value="Ricin B-like lectins"/>
    <property type="match status" value="1"/>
</dbReference>
<dbReference type="PANTHER" id="PTHR11818">
    <property type="entry name" value="BETA/GAMMA CRYSTALLIN"/>
    <property type="match status" value="1"/>
</dbReference>
<feature type="compositionally biased region" description="Basic and acidic residues" evidence="3">
    <location>
        <begin position="615"/>
        <end position="625"/>
    </location>
</feature>
<feature type="domain" description="Beta/gamma crystallin 'Greek key'" evidence="4">
    <location>
        <begin position="1112"/>
        <end position="1164"/>
    </location>
</feature>
<keyword evidence="2" id="KW-0677">Repeat</keyword>
<reference evidence="5" key="1">
    <citation type="submission" date="2025-08" db="UniProtKB">
        <authorList>
            <consortium name="Ensembl"/>
        </authorList>
    </citation>
    <scope>IDENTIFICATION</scope>
</reference>
<feature type="domain" description="Beta/gamma crystallin 'Greek key'" evidence="4">
    <location>
        <begin position="1072"/>
        <end position="1111"/>
    </location>
</feature>
<keyword evidence="6" id="KW-1185">Reference proteome</keyword>
<feature type="domain" description="Beta/gamma crystallin 'Greek key'" evidence="4">
    <location>
        <begin position="1318"/>
        <end position="1358"/>
    </location>
</feature>
<feature type="region of interest" description="Disordered" evidence="3">
    <location>
        <begin position="790"/>
        <end position="854"/>
    </location>
</feature>
<reference evidence="5" key="2">
    <citation type="submission" date="2025-09" db="UniProtKB">
        <authorList>
            <consortium name="Ensembl"/>
        </authorList>
    </citation>
    <scope>IDENTIFICATION</scope>
</reference>
<proteinExistence type="inferred from homology"/>
<dbReference type="Gene3D" id="2.60.20.10">
    <property type="entry name" value="Crystallins"/>
    <property type="match status" value="5"/>
</dbReference>
<feature type="compositionally biased region" description="Polar residues" evidence="3">
    <location>
        <begin position="679"/>
        <end position="691"/>
    </location>
</feature>
<feature type="compositionally biased region" description="Basic and acidic residues" evidence="3">
    <location>
        <begin position="35"/>
        <end position="44"/>
    </location>
</feature>
<evidence type="ECO:0000313" key="5">
    <source>
        <dbReference type="Ensembl" id="ENSHBUP00000012640.1"/>
    </source>
</evidence>
<protein>
    <submittedName>
        <fullName evidence="5">Uncharacterized LOC102298496</fullName>
    </submittedName>
</protein>
<feature type="compositionally biased region" description="Basic and acidic residues" evidence="3">
    <location>
        <begin position="101"/>
        <end position="115"/>
    </location>
</feature>
<feature type="compositionally biased region" description="Polar residues" evidence="3">
    <location>
        <begin position="627"/>
        <end position="640"/>
    </location>
</feature>
<dbReference type="Gene3D" id="2.80.10.50">
    <property type="match status" value="1"/>
</dbReference>
<sequence length="1745" mass="191784">MGGHKQPFRIPRSADVSPNRQPTERLKVDFLASDQRSRSAERYSTEQPPVMEKLMTIRERVQKLTDASVSEDKPVQPQTPAVKGMSHKSTSSVADITSKSPELDSQGKLDTKELIQTKAVSKIALKPEGRDTTPLGEHTSIPTVQQTDWKTKETVVSEAIDQGTKPNSAETDPPAEELGDSKEVTNNSSPSPKGPSRTGSRSKRRKNRDPTSPISPSIQNKPECSASKSKVTATKPDKSDEMNETASSPKKLSGKEPSQVQRRKSDEQPLSDSQQKEFKKEVEVADKQEKQLDASFKKVNIHQSVNTPAGLPQPSVSKDEPDTAACSSTTKVPANKDSIDLPQKEEEAERQSLTFKMERKKASVEVTEPLVSPQSPLVEPTVEKPSAAEEESPVKLPKLDKEFSVQLESKDKEKRKKPSKKETQQPQNKDTELITQAEPADVVRLEKVVSEKTNQTEEKVKEKPQQRLPLDESAAKPKVSHSVQAITGKEESVARDDERKNPEKNEETQLVKDIIRPETKEPEPASQSEKSSGSSDLPAQTQHLSQSVTAPSEKAAVCTITQANEAVSGAKSDKELGKVETLINGPSELQTHSAESPRTEGEPVVIAQPNSASVEKAENSRDDSCTHGANDSEFSSTNPITKAATASEEVKAKVSNDTLFSLTDMTHGQNKESYVEEPSATSVCKSANTEKGGQEDQEKSSTVKSVTSEVSTSGDMTKPASSHTLSDESKNIENGSDITPLRDAEYITKSRPDSTAASHAVNVTENSAVMGLHLPVNEVSSHINRDISTHLEVKPVKKEPVDNNLRRSSKAPTSPESNRLIPGSIQHSSMKKFQLPRGLGKDDSSKQQDAPSSWLDVDFPKWKHKVQEQKLTSSGSESNLLDTPGELDDHDFVEKIKKLCAPFSLPPRKHNHLRPPQPPFAMPAIKEDRFEKTFDPEEFTFGLRKKPEFSINTSLSLFSKNSNTDTKSVLKPARVSFADKSMLLNSLDTHSRLKGKTPVKEEEDVKEQKDDQIKVKSRLAGSCVLSSLTSLYRGKRNGVQAESEGTGSGNVSPTAASELSPPPSSQPPPLSPSVVLFEKPQFSGQAYEIYRDMPDATSLQLSPFISVKVVRGCWMLYEKPDFQGRTIALEEANMELANDWAEPQVGTEPHNSPPMVIGSIRLAVRDYSIPHIDLFTEPEGHGRVTPYHDDTIETGSFGIPLSTASIQVHSGVWLLFSDPGFEGMVSVLETGVYPFPETWGFPSPFVGSLRPLKMGGFKVENSSEVKVCAVLYEKPGFEGSCMEVDGEIFSFCESEGDVPADVDTMKLKSVGSLKIIGGFWVGYSESGFEGQQHILEEGEYLECSDWGGSELLSLRPILSDFMSPHLKMFSDRDFGELGMNIDLSVPVINMDETGYGMKTQSIDVGGGVWVVFEEPGFCGEPYVLEKGLYGSPEDWGALQHRVGSTMPVILVFLLCVPQVQLFSDPGFKGSVLTLEDNVTSLQDGFSVASCKVLAGSWMAFEGQDFTCRMYVLEVGNYPDLRSMGCVSTSSSILSLQTIGFEFSLPSITLFERCGLRGKRVVLKDGSVNLQLAGGCGRVQSVPVWLSSQVLDWRKHSNWQKIGSLRPLLQKQVHFRLRNRQTGLMMSVTGDLDDVKLLRIQETEEADGLEQIWFYQNGRLHCKLLEECCLSPSGSVTIAGSRVGLTPDPDDQIHLWSITPEGFVRYVLNPDLVLEVKGGHLYDKNQVILNTPDASKLQQRWDVEII</sequence>
<dbReference type="SMART" id="SM00247">
    <property type="entry name" value="XTALbg"/>
    <property type="match status" value="5"/>
</dbReference>
<feature type="compositionally biased region" description="Polar residues" evidence="3">
    <location>
        <begin position="525"/>
        <end position="550"/>
    </location>
</feature>
<feature type="compositionally biased region" description="Polar residues" evidence="3">
    <location>
        <begin position="87"/>
        <end position="100"/>
    </location>
</feature>
<feature type="domain" description="Beta/gamma crystallin 'Greek key'" evidence="4">
    <location>
        <begin position="1407"/>
        <end position="1449"/>
    </location>
</feature>
<feature type="compositionally biased region" description="Basic and acidic residues" evidence="3">
    <location>
        <begin position="337"/>
        <end position="363"/>
    </location>
</feature>
<feature type="region of interest" description="Disordered" evidence="3">
    <location>
        <begin position="65"/>
        <end position="742"/>
    </location>
</feature>
<dbReference type="Pfam" id="PF00030">
    <property type="entry name" value="Crystall"/>
    <property type="match status" value="5"/>
</dbReference>
<dbReference type="InterPro" id="IPR050252">
    <property type="entry name" value="Beta/Gamma-Crystallin"/>
</dbReference>
<feature type="compositionally biased region" description="Basic and acidic residues" evidence="3">
    <location>
        <begin position="274"/>
        <end position="296"/>
    </location>
</feature>
<dbReference type="Proteomes" id="UP000264840">
    <property type="component" value="Unplaced"/>
</dbReference>
<dbReference type="SUPFAM" id="SSF49695">
    <property type="entry name" value="gamma-Crystallin-like"/>
    <property type="match status" value="3"/>
</dbReference>
<feature type="domain" description="Beta/gamma crystallin 'Greek key'" evidence="4">
    <location>
        <begin position="1495"/>
        <end position="1539"/>
    </location>
</feature>
<feature type="compositionally biased region" description="Low complexity" evidence="3">
    <location>
        <begin position="702"/>
        <end position="713"/>
    </location>
</feature>
<dbReference type="Ensembl" id="ENSHBUT00000020150.1">
    <property type="protein sequence ID" value="ENSHBUP00000012640.1"/>
    <property type="gene ID" value="ENSHBUG00000000419.1"/>
</dbReference>
<dbReference type="PANTHER" id="PTHR11818:SF2">
    <property type="entry name" value="BETA_GAMMA CRYSTALLIN DOMAIN-CONTAINING PROTEIN 1"/>
    <property type="match status" value="1"/>
</dbReference>
<feature type="domain" description="Beta/gamma crystallin 'Greek key'" evidence="4">
    <location>
        <begin position="1267"/>
        <end position="1317"/>
    </location>
</feature>
<evidence type="ECO:0000256" key="3">
    <source>
        <dbReference type="SAM" id="MobiDB-lite"/>
    </source>
</evidence>
<feature type="region of interest" description="Disordered" evidence="3">
    <location>
        <begin position="1"/>
        <end position="49"/>
    </location>
</feature>
<feature type="compositionally biased region" description="Basic and acidic residues" evidence="3">
    <location>
        <begin position="488"/>
        <end position="523"/>
    </location>
</feature>
<dbReference type="GeneTree" id="ENSGT00940000155695"/>
<feature type="compositionally biased region" description="Basic and acidic residues" evidence="3">
    <location>
        <begin position="692"/>
        <end position="701"/>
    </location>
</feature>
<evidence type="ECO:0000256" key="1">
    <source>
        <dbReference type="ARBA" id="ARBA00009646"/>
    </source>
</evidence>
<feature type="domain" description="Beta/gamma crystallin 'Greek key'" evidence="4">
    <location>
        <begin position="1457"/>
        <end position="1494"/>
    </location>
</feature>
<feature type="region of interest" description="Disordered" evidence="3">
    <location>
        <begin position="988"/>
        <end position="1011"/>
    </location>
</feature>
<name>A0A3Q2VM24_HAPBU</name>
<feature type="compositionally biased region" description="Polar residues" evidence="3">
    <location>
        <begin position="210"/>
        <end position="232"/>
    </location>
</feature>
<feature type="compositionally biased region" description="Basic and acidic residues" evidence="3">
    <location>
        <begin position="441"/>
        <end position="475"/>
    </location>
</feature>
<dbReference type="InterPro" id="IPR035992">
    <property type="entry name" value="Ricin_B-like_lectins"/>
</dbReference>
<dbReference type="PROSITE" id="PS50231">
    <property type="entry name" value="RICIN_B_LECTIN"/>
    <property type="match status" value="1"/>
</dbReference>